<dbReference type="AlphaFoldDB" id="A0A3D8ME96"/>
<evidence type="ECO:0000313" key="2">
    <source>
        <dbReference type="Proteomes" id="UP000256561"/>
    </source>
</evidence>
<protein>
    <submittedName>
        <fullName evidence="1">Alpha/beta hydrolase</fullName>
    </submittedName>
</protein>
<organism evidence="1 2">
    <name type="scientific">Alteromonas aestuariivivens</name>
    <dbReference type="NCBI Taxonomy" id="1938339"/>
    <lineage>
        <taxon>Bacteria</taxon>
        <taxon>Pseudomonadati</taxon>
        <taxon>Pseudomonadota</taxon>
        <taxon>Gammaproteobacteria</taxon>
        <taxon>Alteromonadales</taxon>
        <taxon>Alteromonadaceae</taxon>
        <taxon>Alteromonas/Salinimonas group</taxon>
        <taxon>Alteromonas</taxon>
    </lineage>
</organism>
<dbReference type="Proteomes" id="UP000256561">
    <property type="component" value="Unassembled WGS sequence"/>
</dbReference>
<keyword evidence="2" id="KW-1185">Reference proteome</keyword>
<dbReference type="Pfam" id="PF05990">
    <property type="entry name" value="DUF900"/>
    <property type="match status" value="1"/>
</dbReference>
<dbReference type="InterPro" id="IPR010297">
    <property type="entry name" value="DUF900_hydrolase"/>
</dbReference>
<accession>A0A3D8ME96</accession>
<dbReference type="OrthoDB" id="9797755at2"/>
<gene>
    <name evidence="1" type="ORF">DXV75_04370</name>
</gene>
<dbReference type="RefSeq" id="WP_115592155.1">
    <property type="nucleotide sequence ID" value="NZ_QRHA01000002.1"/>
</dbReference>
<comment type="caution">
    <text evidence="1">The sequence shown here is derived from an EMBL/GenBank/DDBJ whole genome shotgun (WGS) entry which is preliminary data.</text>
</comment>
<dbReference type="EMBL" id="QRHA01000002">
    <property type="protein sequence ID" value="RDV28197.1"/>
    <property type="molecule type" value="Genomic_DNA"/>
</dbReference>
<reference evidence="2" key="1">
    <citation type="submission" date="2018-08" db="EMBL/GenBank/DDBJ databases">
        <authorList>
            <person name="Zhang J."/>
            <person name="Du Z.-J."/>
        </authorList>
    </citation>
    <scope>NUCLEOTIDE SEQUENCE [LARGE SCALE GENOMIC DNA]</scope>
    <source>
        <strain evidence="2">KCTC 52655</strain>
    </source>
</reference>
<evidence type="ECO:0000313" key="1">
    <source>
        <dbReference type="EMBL" id="RDV28197.1"/>
    </source>
</evidence>
<name>A0A3D8ME96_9ALTE</name>
<proteinExistence type="predicted"/>
<dbReference type="GO" id="GO:0016787">
    <property type="term" value="F:hydrolase activity"/>
    <property type="evidence" value="ECO:0007669"/>
    <property type="project" value="UniProtKB-KW"/>
</dbReference>
<keyword evidence="1" id="KW-0378">Hydrolase</keyword>
<sequence>MLFITNREPQGSIRTKKNRPYKFDLNKNAPSNSIYCCERVAKDEYIELGHEQWLDKLKSSPVEQLVFLIHGFSNLPEPDIFPRAQKLQSLFNKKKKDFALVVPVIWPCDNDKGIVGDYWDDQMSADMSAFSFGRALEFFMHWRNQQSDDAVCLKRINVLAHSMGNRVFRQTLAAWNKYSLVRGVPLLFRNSFLVAADVVNETLEEHHIGRLIAQASRNVSVYFASDDLALRASKISNLRNRVASRRLGHSGPEDMSKTLSNVFAIDCDNFNIKYDPPKGHSYFLEDDKGGFGAAFEHIYDAMLTGRVDVDDKLTRRKVLGTARKQKGDT</sequence>